<dbReference type="Proteomes" id="UP001589619">
    <property type="component" value="Unassembled WGS sequence"/>
</dbReference>
<proteinExistence type="predicted"/>
<comment type="caution">
    <text evidence="1">The sequence shown here is derived from an EMBL/GenBank/DDBJ whole genome shotgun (WGS) entry which is preliminary data.</text>
</comment>
<name>A0ABV5VVB5_9BACL</name>
<dbReference type="RefSeq" id="WP_344910866.1">
    <property type="nucleotide sequence ID" value="NZ_BAAAYO010000010.1"/>
</dbReference>
<accession>A0ABV5VVB5</accession>
<evidence type="ECO:0000313" key="1">
    <source>
        <dbReference type="EMBL" id="MFB9752122.1"/>
    </source>
</evidence>
<dbReference type="EMBL" id="JBHMAG010000009">
    <property type="protein sequence ID" value="MFB9752122.1"/>
    <property type="molecule type" value="Genomic_DNA"/>
</dbReference>
<evidence type="ECO:0000313" key="2">
    <source>
        <dbReference type="Proteomes" id="UP001589619"/>
    </source>
</evidence>
<reference evidence="1 2" key="1">
    <citation type="submission" date="2024-09" db="EMBL/GenBank/DDBJ databases">
        <authorList>
            <person name="Sun Q."/>
            <person name="Mori K."/>
        </authorList>
    </citation>
    <scope>NUCLEOTIDE SEQUENCE [LARGE SCALE GENOMIC DNA]</scope>
    <source>
        <strain evidence="1 2">JCM 12520</strain>
    </source>
</reference>
<gene>
    <name evidence="1" type="ORF">ACFFNY_11195</name>
</gene>
<organism evidence="1 2">
    <name type="scientific">Paenibacillus hodogayensis</name>
    <dbReference type="NCBI Taxonomy" id="279208"/>
    <lineage>
        <taxon>Bacteria</taxon>
        <taxon>Bacillati</taxon>
        <taxon>Bacillota</taxon>
        <taxon>Bacilli</taxon>
        <taxon>Bacillales</taxon>
        <taxon>Paenibacillaceae</taxon>
        <taxon>Paenibacillus</taxon>
    </lineage>
</organism>
<protein>
    <submittedName>
        <fullName evidence="1">Uncharacterized protein</fullName>
    </submittedName>
</protein>
<sequence>MLVRIFFDNRWIPVNLPDNSYSEAAVELLLDRLTQVLTHAPHRGSAGWADLQMIELETSPDGWRTTLYLNETAPATETLYFR</sequence>
<keyword evidence="2" id="KW-1185">Reference proteome</keyword>